<keyword evidence="2 7" id="KW-0813">Transport</keyword>
<feature type="transmembrane region" description="Helical" evidence="7">
    <location>
        <begin position="105"/>
        <end position="126"/>
    </location>
</feature>
<evidence type="ECO:0000256" key="2">
    <source>
        <dbReference type="ARBA" id="ARBA00022448"/>
    </source>
</evidence>
<comment type="subunit">
    <text evidence="7">The complex comprises the extracytoplasmic solute receptor protein and the two transmembrane proteins.</text>
</comment>
<comment type="subcellular location">
    <subcellularLocation>
        <location evidence="7">Cell inner membrane</location>
        <topology evidence="7">Multi-pass membrane protein</topology>
    </subcellularLocation>
    <subcellularLocation>
        <location evidence="1">Cell membrane</location>
        <topology evidence="1">Multi-pass membrane protein</topology>
    </subcellularLocation>
</comment>
<dbReference type="GO" id="GO:0022857">
    <property type="term" value="F:transmembrane transporter activity"/>
    <property type="evidence" value="ECO:0007669"/>
    <property type="project" value="UniProtKB-UniRule"/>
</dbReference>
<dbReference type="AlphaFoldDB" id="A0A379B8B6"/>
<reference evidence="9 10" key="1">
    <citation type="submission" date="2018-06" db="EMBL/GenBank/DDBJ databases">
        <authorList>
            <consortium name="Pathogen Informatics"/>
            <person name="Doyle S."/>
        </authorList>
    </citation>
    <scope>NUCLEOTIDE SEQUENCE [LARGE SCALE GENOMIC DNA]</scope>
    <source>
        <strain evidence="9 10">NCTC10699</strain>
    </source>
</reference>
<comment type="similarity">
    <text evidence="7">Belongs to the TRAP transporter small permease family.</text>
</comment>
<name>A0A379B8B6_9PAST</name>
<keyword evidence="7" id="KW-0997">Cell inner membrane</keyword>
<comment type="function">
    <text evidence="7">Part of the tripartite ATP-independent periplasmic (TRAP) transport system.</text>
</comment>
<keyword evidence="10" id="KW-1185">Reference proteome</keyword>
<keyword evidence="3" id="KW-1003">Cell membrane</keyword>
<organism evidence="9 10">
    <name type="scientific">[Pasteurella] mairii</name>
    <dbReference type="NCBI Taxonomy" id="757"/>
    <lineage>
        <taxon>Bacteria</taxon>
        <taxon>Pseudomonadati</taxon>
        <taxon>Pseudomonadota</taxon>
        <taxon>Gammaproteobacteria</taxon>
        <taxon>Pasteurellales</taxon>
        <taxon>Pasteurellaceae</taxon>
    </lineage>
</organism>
<keyword evidence="6 7" id="KW-0472">Membrane</keyword>
<evidence type="ECO:0000313" key="10">
    <source>
        <dbReference type="Proteomes" id="UP000254280"/>
    </source>
</evidence>
<proteinExistence type="inferred from homology"/>
<feature type="domain" description="Tripartite ATP-independent periplasmic transporters DctQ component" evidence="8">
    <location>
        <begin position="41"/>
        <end position="160"/>
    </location>
</feature>
<evidence type="ECO:0000256" key="6">
    <source>
        <dbReference type="ARBA" id="ARBA00023136"/>
    </source>
</evidence>
<evidence type="ECO:0000256" key="5">
    <source>
        <dbReference type="ARBA" id="ARBA00022989"/>
    </source>
</evidence>
<evidence type="ECO:0000256" key="1">
    <source>
        <dbReference type="ARBA" id="ARBA00004651"/>
    </source>
</evidence>
<protein>
    <recommendedName>
        <fullName evidence="7">TRAP transporter small permease protein</fullName>
    </recommendedName>
</protein>
<sequence length="175" mass="19575">MTESIQGIVIPPKVSRTTLGMILFHVSKSMAMIGGLLFILLIVMSCYSLIERKFGGTGVIGDIEMMQMGCAVASSLFLPFCTLMAEHLKVDFFTLKLPAYWRNKLDALADFALLFVAILLVWRIGLQTLDMYEYGEVSTLLSWPTWIPNLLILPGFLVMGCCSLYYCIINLTARN</sequence>
<gene>
    <name evidence="9" type="ORF">NCTC10699_02403</name>
</gene>
<evidence type="ECO:0000256" key="7">
    <source>
        <dbReference type="RuleBase" id="RU369079"/>
    </source>
</evidence>
<evidence type="ECO:0000256" key="3">
    <source>
        <dbReference type="ARBA" id="ARBA00022475"/>
    </source>
</evidence>
<evidence type="ECO:0000256" key="4">
    <source>
        <dbReference type="ARBA" id="ARBA00022692"/>
    </source>
</evidence>
<dbReference type="InterPro" id="IPR055348">
    <property type="entry name" value="DctQ"/>
</dbReference>
<dbReference type="EMBL" id="UGSS01000002">
    <property type="protein sequence ID" value="SUB34721.1"/>
    <property type="molecule type" value="Genomic_DNA"/>
</dbReference>
<dbReference type="Proteomes" id="UP000254280">
    <property type="component" value="Unassembled WGS sequence"/>
</dbReference>
<evidence type="ECO:0000313" key="9">
    <source>
        <dbReference type="EMBL" id="SUB34721.1"/>
    </source>
</evidence>
<accession>A0A379B8B6</accession>
<feature type="transmembrane region" description="Helical" evidence="7">
    <location>
        <begin position="146"/>
        <end position="168"/>
    </location>
</feature>
<feature type="transmembrane region" description="Helical" evidence="7">
    <location>
        <begin position="30"/>
        <end position="50"/>
    </location>
</feature>
<feature type="transmembrane region" description="Helical" evidence="7">
    <location>
        <begin position="65"/>
        <end position="85"/>
    </location>
</feature>
<dbReference type="Pfam" id="PF04290">
    <property type="entry name" value="DctQ"/>
    <property type="match status" value="1"/>
</dbReference>
<evidence type="ECO:0000259" key="8">
    <source>
        <dbReference type="Pfam" id="PF04290"/>
    </source>
</evidence>
<keyword evidence="5 7" id="KW-1133">Transmembrane helix</keyword>
<dbReference type="GO" id="GO:0005886">
    <property type="term" value="C:plasma membrane"/>
    <property type="evidence" value="ECO:0007669"/>
    <property type="project" value="UniProtKB-SubCell"/>
</dbReference>
<keyword evidence="4 7" id="KW-0812">Transmembrane</keyword>
<dbReference type="OrthoDB" id="6900059at2"/>